<name>A0ABD5U6E9_9EURY</name>
<keyword evidence="3" id="KW-1185">Reference proteome</keyword>
<evidence type="ECO:0008006" key="4">
    <source>
        <dbReference type="Google" id="ProtNLM"/>
    </source>
</evidence>
<dbReference type="AlphaFoldDB" id="A0ABD5U6E9"/>
<dbReference type="Proteomes" id="UP001596406">
    <property type="component" value="Unassembled WGS sequence"/>
</dbReference>
<evidence type="ECO:0000313" key="2">
    <source>
        <dbReference type="EMBL" id="MFC6835130.1"/>
    </source>
</evidence>
<dbReference type="Pfam" id="PF19102">
    <property type="entry name" value="DUF5789"/>
    <property type="match status" value="1"/>
</dbReference>
<protein>
    <recommendedName>
        <fullName evidence="4">DUF2795 domain-containing protein</fullName>
    </recommendedName>
</protein>
<evidence type="ECO:0000256" key="1">
    <source>
        <dbReference type="SAM" id="MobiDB-lite"/>
    </source>
</evidence>
<feature type="compositionally biased region" description="Acidic residues" evidence="1">
    <location>
        <begin position="109"/>
        <end position="132"/>
    </location>
</feature>
<feature type="region of interest" description="Disordered" evidence="1">
    <location>
        <begin position="1"/>
        <end position="22"/>
    </location>
</feature>
<proteinExistence type="predicted"/>
<feature type="region of interest" description="Disordered" evidence="1">
    <location>
        <begin position="90"/>
        <end position="132"/>
    </location>
</feature>
<accession>A0ABD5U6E9</accession>
<sequence length="132" mass="15024">MSGDRDRAQDRIGERKRERAENVESLLDEVQTDLGEREYPVRSEELAKEYADQPIDLPNETESLGSVFDRMTQSEEFDTPEEVREALYGELTGEAGGDEEYNAGRDLEALDDDADADTVDVEPEQFDEETDR</sequence>
<dbReference type="EMBL" id="JBHSXM010000001">
    <property type="protein sequence ID" value="MFC6835130.1"/>
    <property type="molecule type" value="Genomic_DNA"/>
</dbReference>
<evidence type="ECO:0000313" key="3">
    <source>
        <dbReference type="Proteomes" id="UP001596406"/>
    </source>
</evidence>
<gene>
    <name evidence="2" type="ORF">ACFQHK_01240</name>
</gene>
<dbReference type="RefSeq" id="WP_304446838.1">
    <property type="nucleotide sequence ID" value="NZ_JARRAH010000001.1"/>
</dbReference>
<organism evidence="2 3">
    <name type="scientific">Halomarina ordinaria</name>
    <dbReference type="NCBI Taxonomy" id="3033939"/>
    <lineage>
        <taxon>Archaea</taxon>
        <taxon>Methanobacteriati</taxon>
        <taxon>Methanobacteriota</taxon>
        <taxon>Stenosarchaea group</taxon>
        <taxon>Halobacteria</taxon>
        <taxon>Halobacteriales</taxon>
        <taxon>Natronomonadaceae</taxon>
        <taxon>Halomarina</taxon>
    </lineage>
</organism>
<dbReference type="InterPro" id="IPR043899">
    <property type="entry name" value="DUF5789"/>
</dbReference>
<reference evidence="2 3" key="1">
    <citation type="journal article" date="2019" name="Int. J. Syst. Evol. Microbiol.">
        <title>The Global Catalogue of Microorganisms (GCM) 10K type strain sequencing project: providing services to taxonomists for standard genome sequencing and annotation.</title>
        <authorList>
            <consortium name="The Broad Institute Genomics Platform"/>
            <consortium name="The Broad Institute Genome Sequencing Center for Infectious Disease"/>
            <person name="Wu L."/>
            <person name="Ma J."/>
        </authorList>
    </citation>
    <scope>NUCLEOTIDE SEQUENCE [LARGE SCALE GENOMIC DNA]</scope>
    <source>
        <strain evidence="2 3">PSRA2</strain>
    </source>
</reference>
<comment type="caution">
    <text evidence="2">The sequence shown here is derived from an EMBL/GenBank/DDBJ whole genome shotgun (WGS) entry which is preliminary data.</text>
</comment>